<reference evidence="2" key="1">
    <citation type="submission" date="2021-11" db="EMBL/GenBank/DDBJ databases">
        <title>Vibrio ZSDE26 sp. nov. and Vibrio ZSDZ34 sp. nov., isolated from coastal seawater in Qingdao.</title>
        <authorList>
            <person name="Zhang P."/>
        </authorList>
    </citation>
    <scope>NUCLEOTIDE SEQUENCE</scope>
    <source>
        <strain evidence="2">ZSDZ34</strain>
    </source>
</reference>
<dbReference type="Proteomes" id="UP001139488">
    <property type="component" value="Unassembled WGS sequence"/>
</dbReference>
<dbReference type="SMART" id="SM00507">
    <property type="entry name" value="HNHc"/>
    <property type="match status" value="1"/>
</dbReference>
<dbReference type="RefSeq" id="WP_244354679.1">
    <property type="nucleotide sequence ID" value="NZ_JAJNNZ010000001.1"/>
</dbReference>
<proteinExistence type="predicted"/>
<feature type="domain" description="HNH nuclease" evidence="1">
    <location>
        <begin position="121"/>
        <end position="185"/>
    </location>
</feature>
<name>A0A9X1W7A3_9VIBR</name>
<evidence type="ECO:0000259" key="1">
    <source>
        <dbReference type="SMART" id="SM00507"/>
    </source>
</evidence>
<keyword evidence="2" id="KW-0255">Endonuclease</keyword>
<protein>
    <submittedName>
        <fullName evidence="2">HNH endonuclease</fullName>
    </submittedName>
</protein>
<gene>
    <name evidence="2" type="ORF">LNL84_01720</name>
</gene>
<comment type="caution">
    <text evidence="2">The sequence shown here is derived from an EMBL/GenBank/DDBJ whole genome shotgun (WGS) entry which is preliminary data.</text>
</comment>
<dbReference type="AlphaFoldDB" id="A0A9X1W7A3"/>
<dbReference type="GO" id="GO:0003676">
    <property type="term" value="F:nucleic acid binding"/>
    <property type="evidence" value="ECO:0007669"/>
    <property type="project" value="InterPro"/>
</dbReference>
<keyword evidence="2" id="KW-0378">Hydrolase</keyword>
<dbReference type="GO" id="GO:0008270">
    <property type="term" value="F:zinc ion binding"/>
    <property type="evidence" value="ECO:0007669"/>
    <property type="project" value="InterPro"/>
</dbReference>
<dbReference type="CDD" id="cd00085">
    <property type="entry name" value="HNHc"/>
    <property type="match status" value="1"/>
</dbReference>
<evidence type="ECO:0000313" key="2">
    <source>
        <dbReference type="EMBL" id="MCJ2375547.1"/>
    </source>
</evidence>
<accession>A0A9X1W7A3</accession>
<keyword evidence="2" id="KW-0540">Nuclease</keyword>
<dbReference type="Pfam" id="PF01844">
    <property type="entry name" value="HNH"/>
    <property type="match status" value="1"/>
</dbReference>
<sequence>MIEQEREFKYFLVHEKERRLTTGTATSYIDYLNNITNHIGINITSKTVATEADVRKIDGCLLDTDMPDGSRRNCKSAMHAYLQFLAYSKQVDVSVYPDEIEDQYEGSSKKVTVNKFERNPKAREACIEHYKAICQVCNFNFSDVYGDIGRDFIHVHHIVPLSDIDEEYQVDPIKDLVPVCPNCHAMLHRKSPPYSVDELKAKILPPLPYK</sequence>
<dbReference type="Gene3D" id="1.10.30.50">
    <property type="match status" value="1"/>
</dbReference>
<evidence type="ECO:0000313" key="3">
    <source>
        <dbReference type="Proteomes" id="UP001139488"/>
    </source>
</evidence>
<dbReference type="EMBL" id="JAJNNZ010000001">
    <property type="protein sequence ID" value="MCJ2375547.1"/>
    <property type="molecule type" value="Genomic_DNA"/>
</dbReference>
<keyword evidence="3" id="KW-1185">Reference proteome</keyword>
<dbReference type="InterPro" id="IPR003615">
    <property type="entry name" value="HNH_nuc"/>
</dbReference>
<dbReference type="GO" id="GO:0004519">
    <property type="term" value="F:endonuclease activity"/>
    <property type="evidence" value="ECO:0007669"/>
    <property type="project" value="UniProtKB-KW"/>
</dbReference>
<dbReference type="InterPro" id="IPR002711">
    <property type="entry name" value="HNH"/>
</dbReference>
<organism evidence="2 3">
    <name type="scientific">Vibrio gelatinilyticus</name>
    <dbReference type="NCBI Taxonomy" id="2893468"/>
    <lineage>
        <taxon>Bacteria</taxon>
        <taxon>Pseudomonadati</taxon>
        <taxon>Pseudomonadota</taxon>
        <taxon>Gammaproteobacteria</taxon>
        <taxon>Vibrionales</taxon>
        <taxon>Vibrionaceae</taxon>
        <taxon>Vibrio</taxon>
    </lineage>
</organism>